<dbReference type="GO" id="GO:0005829">
    <property type="term" value="C:cytosol"/>
    <property type="evidence" value="ECO:0007669"/>
    <property type="project" value="TreeGrafter"/>
</dbReference>
<dbReference type="GO" id="GO:0051059">
    <property type="term" value="F:NF-kappaB binding"/>
    <property type="evidence" value="ECO:0007669"/>
    <property type="project" value="TreeGrafter"/>
</dbReference>
<evidence type="ECO:0000313" key="4">
    <source>
        <dbReference type="EMBL" id="CAH2256520.1"/>
    </source>
</evidence>
<dbReference type="SMART" id="SM00248">
    <property type="entry name" value="ANK"/>
    <property type="match status" value="6"/>
</dbReference>
<dbReference type="GO" id="GO:0071356">
    <property type="term" value="P:cellular response to tumor necrosis factor"/>
    <property type="evidence" value="ECO:0007669"/>
    <property type="project" value="TreeGrafter"/>
</dbReference>
<proteinExistence type="predicted"/>
<feature type="repeat" description="ANK" evidence="3">
    <location>
        <begin position="215"/>
        <end position="247"/>
    </location>
</feature>
<gene>
    <name evidence="4" type="ORF">PECUL_23A057129</name>
</gene>
<evidence type="ECO:0000256" key="2">
    <source>
        <dbReference type="ARBA" id="ARBA00023043"/>
    </source>
</evidence>
<dbReference type="PROSITE" id="PS50297">
    <property type="entry name" value="ANK_REP_REGION"/>
    <property type="match status" value="3"/>
</dbReference>
<organism evidence="4 5">
    <name type="scientific">Pelobates cultripes</name>
    <name type="common">Western spadefoot toad</name>
    <dbReference type="NCBI Taxonomy" id="61616"/>
    <lineage>
        <taxon>Eukaryota</taxon>
        <taxon>Metazoa</taxon>
        <taxon>Chordata</taxon>
        <taxon>Craniata</taxon>
        <taxon>Vertebrata</taxon>
        <taxon>Euteleostomi</taxon>
        <taxon>Amphibia</taxon>
        <taxon>Batrachia</taxon>
        <taxon>Anura</taxon>
        <taxon>Pelobatoidea</taxon>
        <taxon>Pelobatidae</taxon>
        <taxon>Pelobates</taxon>
    </lineage>
</organism>
<protein>
    <submittedName>
        <fullName evidence="4">NF-kappa-B inhibitor epsilon</fullName>
    </submittedName>
</protein>
<dbReference type="InterPro" id="IPR002110">
    <property type="entry name" value="Ankyrin_rpt"/>
</dbReference>
<evidence type="ECO:0000256" key="3">
    <source>
        <dbReference type="PROSITE-ProRule" id="PRU00023"/>
    </source>
</evidence>
<dbReference type="InterPro" id="IPR036770">
    <property type="entry name" value="Ankyrin_rpt-contain_sf"/>
</dbReference>
<dbReference type="AlphaFoldDB" id="A0AAD1VWT5"/>
<dbReference type="PROSITE" id="PS50088">
    <property type="entry name" value="ANK_REPEAT"/>
    <property type="match status" value="4"/>
</dbReference>
<dbReference type="EMBL" id="OW240913">
    <property type="protein sequence ID" value="CAH2256520.1"/>
    <property type="molecule type" value="Genomic_DNA"/>
</dbReference>
<dbReference type="Proteomes" id="UP001295444">
    <property type="component" value="Chromosome 02"/>
</dbReference>
<feature type="repeat" description="ANK" evidence="3">
    <location>
        <begin position="146"/>
        <end position="178"/>
    </location>
</feature>
<name>A0AAD1VWT5_PELCU</name>
<dbReference type="PANTHER" id="PTHR46680">
    <property type="entry name" value="NF-KAPPA-B INHIBITOR ALPHA"/>
    <property type="match status" value="1"/>
</dbReference>
<dbReference type="Pfam" id="PF12796">
    <property type="entry name" value="Ank_2"/>
    <property type="match status" value="2"/>
</dbReference>
<dbReference type="SUPFAM" id="SSF48403">
    <property type="entry name" value="Ankyrin repeat"/>
    <property type="match status" value="1"/>
</dbReference>
<dbReference type="InterPro" id="IPR051070">
    <property type="entry name" value="NF-kappa-B_inhibitor"/>
</dbReference>
<dbReference type="PRINTS" id="PR01415">
    <property type="entry name" value="ANKYRIN"/>
</dbReference>
<sequence>MSDSPWNVCRYQNTFHRLSPHPVGQTCHLPGQEEAIDLQGGGECALRFQAAVVSVDCEFRRRRRRRRRGIRRSYLCNQRRAAMTLGSQIPYSPWVMKEYPGYTPCWRKEMDGDTLLHLAIIHSMPDIALYFTSLVTKDILDIQNDLYQTALHLAVYLDQRRVVEALVFKGANGELQDRKGDTALHVACENQHLECARIVLQGLRGQLNMHLQNWNGLSCIHVATLKRDRALISLLMESGADINDQEGTSGKTPLHLAVEIADCSLVTELLRYRPCVNATMYNGCTPLHLAVGRKDSGLARLLCQAGADTLIRNREGDTPHDLAEGNNQLLALLPFDDLKISGQPVVTSA</sequence>
<evidence type="ECO:0000256" key="1">
    <source>
        <dbReference type="ARBA" id="ARBA00022737"/>
    </source>
</evidence>
<keyword evidence="2 3" id="KW-0040">ANK repeat</keyword>
<keyword evidence="5" id="KW-1185">Reference proteome</keyword>
<dbReference type="PANTHER" id="PTHR46680:SF5">
    <property type="entry name" value="NFKB INHIBITOR EPSILON"/>
    <property type="match status" value="1"/>
</dbReference>
<evidence type="ECO:0000313" key="5">
    <source>
        <dbReference type="Proteomes" id="UP001295444"/>
    </source>
</evidence>
<reference evidence="4" key="1">
    <citation type="submission" date="2022-03" db="EMBL/GenBank/DDBJ databases">
        <authorList>
            <person name="Alioto T."/>
            <person name="Alioto T."/>
            <person name="Gomez Garrido J."/>
        </authorList>
    </citation>
    <scope>NUCLEOTIDE SEQUENCE</scope>
</reference>
<keyword evidence="1" id="KW-0677">Repeat</keyword>
<accession>A0AAD1VWT5</accession>
<feature type="repeat" description="ANK" evidence="3">
    <location>
        <begin position="249"/>
        <end position="281"/>
    </location>
</feature>
<feature type="repeat" description="ANK" evidence="3">
    <location>
        <begin position="282"/>
        <end position="314"/>
    </location>
</feature>
<dbReference type="Gene3D" id="1.25.40.20">
    <property type="entry name" value="Ankyrin repeat-containing domain"/>
    <property type="match status" value="1"/>
</dbReference>